<keyword evidence="4" id="KW-1185">Reference proteome</keyword>
<accession>A0AAV2E363</accession>
<dbReference type="Pfam" id="PF25597">
    <property type="entry name" value="SH3_retrovirus"/>
    <property type="match status" value="1"/>
</dbReference>
<feature type="region of interest" description="Disordered" evidence="1">
    <location>
        <begin position="35"/>
        <end position="90"/>
    </location>
</feature>
<evidence type="ECO:0000313" key="3">
    <source>
        <dbReference type="EMBL" id="CAL1380259.1"/>
    </source>
</evidence>
<organism evidence="3 4">
    <name type="scientific">Linum trigynum</name>
    <dbReference type="NCBI Taxonomy" id="586398"/>
    <lineage>
        <taxon>Eukaryota</taxon>
        <taxon>Viridiplantae</taxon>
        <taxon>Streptophyta</taxon>
        <taxon>Embryophyta</taxon>
        <taxon>Tracheophyta</taxon>
        <taxon>Spermatophyta</taxon>
        <taxon>Magnoliopsida</taxon>
        <taxon>eudicotyledons</taxon>
        <taxon>Gunneridae</taxon>
        <taxon>Pentapetalae</taxon>
        <taxon>rosids</taxon>
        <taxon>fabids</taxon>
        <taxon>Malpighiales</taxon>
        <taxon>Linaceae</taxon>
        <taxon>Linum</taxon>
    </lineage>
</organism>
<feature type="domain" description="Retroviral polymerase SH3-like" evidence="2">
    <location>
        <begin position="1"/>
        <end position="39"/>
    </location>
</feature>
<reference evidence="3 4" key="1">
    <citation type="submission" date="2024-04" db="EMBL/GenBank/DDBJ databases">
        <authorList>
            <person name="Fracassetti M."/>
        </authorList>
    </citation>
    <scope>NUCLEOTIDE SEQUENCE [LARGE SCALE GENOMIC DNA]</scope>
</reference>
<dbReference type="EMBL" id="OZ034817">
    <property type="protein sequence ID" value="CAL1380259.1"/>
    <property type="molecule type" value="Genomic_DNA"/>
</dbReference>
<evidence type="ECO:0000256" key="1">
    <source>
        <dbReference type="SAM" id="MobiDB-lite"/>
    </source>
</evidence>
<feature type="compositionally biased region" description="Pro residues" evidence="1">
    <location>
        <begin position="58"/>
        <end position="83"/>
    </location>
</feature>
<gene>
    <name evidence="3" type="ORF">LTRI10_LOCUS21715</name>
</gene>
<dbReference type="InterPro" id="IPR057670">
    <property type="entry name" value="SH3_retrovirus"/>
</dbReference>
<protein>
    <recommendedName>
        <fullName evidence="2">Retroviral polymerase SH3-like domain-containing protein</fullName>
    </recommendedName>
</protein>
<sequence length="188" mass="21157">MGYTAGVKGYRIYNLPSHDIFLFRDVHFHEHEFPFHHSSPDSPYTDPLPSTHTYPIPYDLPSPPTLPSSEPPSDSPPPTPPNPSSIDLPIAIRKPSRTIKPSTKLQTYHGNLLQQASSSSHSLQQHVPGITYPLSDVLDYTGLSSSHLKFILNISCHKEPESYEEAALRPEWNQAINHEIDAFERNQI</sequence>
<name>A0AAV2E363_9ROSI</name>
<dbReference type="Proteomes" id="UP001497516">
    <property type="component" value="Chromosome 4"/>
</dbReference>
<dbReference type="AlphaFoldDB" id="A0AAV2E363"/>
<evidence type="ECO:0000259" key="2">
    <source>
        <dbReference type="Pfam" id="PF25597"/>
    </source>
</evidence>
<proteinExistence type="predicted"/>
<evidence type="ECO:0000313" key="4">
    <source>
        <dbReference type="Proteomes" id="UP001497516"/>
    </source>
</evidence>